<name>A0A9D3ZV73_9ROSI</name>
<gene>
    <name evidence="1" type="ORF">J1N35_031297</name>
</gene>
<keyword evidence="2" id="KW-1185">Reference proteome</keyword>
<reference evidence="1 2" key="1">
    <citation type="journal article" date="2021" name="Plant Biotechnol. J.">
        <title>Multi-omics assisted identification of the key and species-specific regulatory components of drought-tolerant mechanisms in Gossypium stocksii.</title>
        <authorList>
            <person name="Yu D."/>
            <person name="Ke L."/>
            <person name="Zhang D."/>
            <person name="Wu Y."/>
            <person name="Sun Y."/>
            <person name="Mei J."/>
            <person name="Sun J."/>
            <person name="Sun Y."/>
        </authorList>
    </citation>
    <scope>NUCLEOTIDE SEQUENCE [LARGE SCALE GENOMIC DNA]</scope>
    <source>
        <strain evidence="2">cv. E1</strain>
        <tissue evidence="1">Leaf</tissue>
    </source>
</reference>
<evidence type="ECO:0000313" key="2">
    <source>
        <dbReference type="Proteomes" id="UP000828251"/>
    </source>
</evidence>
<accession>A0A9D3ZV73</accession>
<evidence type="ECO:0000313" key="1">
    <source>
        <dbReference type="EMBL" id="KAH1066310.1"/>
    </source>
</evidence>
<dbReference type="Proteomes" id="UP000828251">
    <property type="component" value="Unassembled WGS sequence"/>
</dbReference>
<comment type="caution">
    <text evidence="1">The sequence shown here is derived from an EMBL/GenBank/DDBJ whole genome shotgun (WGS) entry which is preliminary data.</text>
</comment>
<sequence length="83" mass="8738">MIKVIKKKNMVCVEGYGWFCCSLVISVNIPAKEHGGTAAHDVQSSSLLFYQGGTLGGEAITLSLSSSGLNSKIELLGLKLTHG</sequence>
<dbReference type="EMBL" id="JAIQCV010000009">
    <property type="protein sequence ID" value="KAH1066310.1"/>
    <property type="molecule type" value="Genomic_DNA"/>
</dbReference>
<dbReference type="AlphaFoldDB" id="A0A9D3ZV73"/>
<organism evidence="1 2">
    <name type="scientific">Gossypium stocksii</name>
    <dbReference type="NCBI Taxonomy" id="47602"/>
    <lineage>
        <taxon>Eukaryota</taxon>
        <taxon>Viridiplantae</taxon>
        <taxon>Streptophyta</taxon>
        <taxon>Embryophyta</taxon>
        <taxon>Tracheophyta</taxon>
        <taxon>Spermatophyta</taxon>
        <taxon>Magnoliopsida</taxon>
        <taxon>eudicotyledons</taxon>
        <taxon>Gunneridae</taxon>
        <taxon>Pentapetalae</taxon>
        <taxon>rosids</taxon>
        <taxon>malvids</taxon>
        <taxon>Malvales</taxon>
        <taxon>Malvaceae</taxon>
        <taxon>Malvoideae</taxon>
        <taxon>Gossypium</taxon>
    </lineage>
</organism>
<protein>
    <submittedName>
        <fullName evidence="1">Uncharacterized protein</fullName>
    </submittedName>
</protein>
<proteinExistence type="predicted"/>